<evidence type="ECO:0000313" key="3">
    <source>
        <dbReference type="Proteomes" id="UP000704467"/>
    </source>
</evidence>
<dbReference type="InterPro" id="IPR017850">
    <property type="entry name" value="Alkaline_phosphatase_core_sf"/>
</dbReference>
<gene>
    <name evidence="2" type="ORF">HED55_23415</name>
</gene>
<reference evidence="2 3" key="1">
    <citation type="submission" date="2020-03" db="EMBL/GenBank/DDBJ databases">
        <title>Whole genome sequencing of clinical and environmental type strains of Ochrobactrum.</title>
        <authorList>
            <person name="Dharne M."/>
        </authorList>
    </citation>
    <scope>NUCLEOTIDE SEQUENCE [LARGE SCALE GENOMIC DNA]</scope>
    <source>
        <strain evidence="2 3">CIP 109452</strain>
    </source>
</reference>
<dbReference type="Gene3D" id="3.40.720.10">
    <property type="entry name" value="Alkaline Phosphatase, subunit A"/>
    <property type="match status" value="1"/>
</dbReference>
<keyword evidence="1" id="KW-0732">Signal</keyword>
<keyword evidence="3" id="KW-1185">Reference proteome</keyword>
<accession>A0ABX1DR63</accession>
<feature type="signal peptide" evidence="1">
    <location>
        <begin position="1"/>
        <end position="21"/>
    </location>
</feature>
<dbReference type="SUPFAM" id="SSF53649">
    <property type="entry name" value="Alkaline phosphatase-like"/>
    <property type="match status" value="1"/>
</dbReference>
<comment type="caution">
    <text evidence="2">The sequence shown here is derived from an EMBL/GenBank/DDBJ whole genome shotgun (WGS) entry which is preliminary data.</text>
</comment>
<dbReference type="EMBL" id="JAAVLN010000003">
    <property type="protein sequence ID" value="NKC05051.1"/>
    <property type="molecule type" value="Genomic_DNA"/>
</dbReference>
<feature type="chain" id="PRO_5045814284" evidence="1">
    <location>
        <begin position="22"/>
        <end position="227"/>
    </location>
</feature>
<dbReference type="Proteomes" id="UP000704467">
    <property type="component" value="Unassembled WGS sequence"/>
</dbReference>
<proteinExistence type="predicted"/>
<evidence type="ECO:0000313" key="2">
    <source>
        <dbReference type="EMBL" id="NKC05051.1"/>
    </source>
</evidence>
<name>A0ABX1DR63_9HYPH</name>
<protein>
    <submittedName>
        <fullName evidence="2">Uncharacterized protein</fullName>
    </submittedName>
</protein>
<organism evidence="2 3">
    <name type="scientific">Brucella haematophila</name>
    <dbReference type="NCBI Taxonomy" id="419474"/>
    <lineage>
        <taxon>Bacteria</taxon>
        <taxon>Pseudomonadati</taxon>
        <taxon>Pseudomonadota</taxon>
        <taxon>Alphaproteobacteria</taxon>
        <taxon>Hyphomicrobiales</taxon>
        <taxon>Brucellaceae</taxon>
        <taxon>Brucella/Ochrobactrum group</taxon>
        <taxon>Brucella</taxon>
    </lineage>
</organism>
<evidence type="ECO:0000256" key="1">
    <source>
        <dbReference type="SAM" id="SignalP"/>
    </source>
</evidence>
<sequence length="227" mass="24881">MLKIILFGLVAFVMANSAASASPDDDTSPIASATAKRVILFGIDGLAAAAPERIAMPTFNALAKQGVRIREMFVAPPWHPTIGPWGDLQTTSYPNVVQLTGTLFIKPDTRYVQEIWFPPQLGRGGPVGITAHATNSTAYASLNRGFNHSFMQRGPDRAVIDWSIALLQSTDVKFMRIHLQNTGEAGRVESADQIKDVPWRHNIWAENSPIVARQRQLIASLLALLLR</sequence>